<feature type="chain" id="PRO_5042813019" description="Por secretion system C-terminal sorting domain-containing protein" evidence="1">
    <location>
        <begin position="22"/>
        <end position="194"/>
    </location>
</feature>
<gene>
    <name evidence="2" type="ORF">KK078_14900</name>
</gene>
<accession>A0AAP2DC08</accession>
<sequence length="194" mass="20872">MKTRSLFIAALFAAASLAAFGKEEPSNRGLAVVPVKGSEVFKVIYKGETAGKVKLNIYNTQSQLVFTESFTGTDGFICPLNFTGLAYGDYTIELIDATGKRTEKVSYKPAVAAAAKNVHISKLAKENGKYLVSIAAQGNEQISVKIYDAANNLVHSETKNVDGNFAQLYTVKNVNGALTFEVTDNAGNTKTVRF</sequence>
<organism evidence="2 3">
    <name type="scientific">Dawidia soli</name>
    <dbReference type="NCBI Taxonomy" id="2782352"/>
    <lineage>
        <taxon>Bacteria</taxon>
        <taxon>Pseudomonadati</taxon>
        <taxon>Bacteroidota</taxon>
        <taxon>Cytophagia</taxon>
        <taxon>Cytophagales</taxon>
        <taxon>Chryseotaleaceae</taxon>
        <taxon>Dawidia</taxon>
    </lineage>
</organism>
<keyword evidence="1" id="KW-0732">Signal</keyword>
<feature type="signal peptide" evidence="1">
    <location>
        <begin position="1"/>
        <end position="21"/>
    </location>
</feature>
<dbReference type="EMBL" id="JAHESC010000020">
    <property type="protein sequence ID" value="MBT1687855.1"/>
    <property type="molecule type" value="Genomic_DNA"/>
</dbReference>
<comment type="caution">
    <text evidence="2">The sequence shown here is derived from an EMBL/GenBank/DDBJ whole genome shotgun (WGS) entry which is preliminary data.</text>
</comment>
<proteinExistence type="predicted"/>
<name>A0AAP2DC08_9BACT</name>
<evidence type="ECO:0000313" key="3">
    <source>
        <dbReference type="Proteomes" id="UP001319180"/>
    </source>
</evidence>
<dbReference type="Proteomes" id="UP001319180">
    <property type="component" value="Unassembled WGS sequence"/>
</dbReference>
<evidence type="ECO:0000313" key="2">
    <source>
        <dbReference type="EMBL" id="MBT1687855.1"/>
    </source>
</evidence>
<protein>
    <recommendedName>
        <fullName evidence="4">Por secretion system C-terminal sorting domain-containing protein</fullName>
    </recommendedName>
</protein>
<dbReference type="AlphaFoldDB" id="A0AAP2DC08"/>
<keyword evidence="3" id="KW-1185">Reference proteome</keyword>
<evidence type="ECO:0000256" key="1">
    <source>
        <dbReference type="SAM" id="SignalP"/>
    </source>
</evidence>
<evidence type="ECO:0008006" key="4">
    <source>
        <dbReference type="Google" id="ProtNLM"/>
    </source>
</evidence>
<reference evidence="2 3" key="1">
    <citation type="submission" date="2021-05" db="EMBL/GenBank/DDBJ databases">
        <title>A Polyphasic approach of four new species of the genus Ohtaekwangia: Ohtaekwangia histidinii sp. nov., Ohtaekwangia cretensis sp. nov., Ohtaekwangia indiensis sp. nov., Ohtaekwangia reichenbachii sp. nov. from diverse environment.</title>
        <authorList>
            <person name="Octaviana S."/>
        </authorList>
    </citation>
    <scope>NUCLEOTIDE SEQUENCE [LARGE SCALE GENOMIC DNA]</scope>
    <source>
        <strain evidence="2 3">PWU37</strain>
    </source>
</reference>
<dbReference type="RefSeq" id="WP_254091082.1">
    <property type="nucleotide sequence ID" value="NZ_JAHESC010000020.1"/>
</dbReference>